<keyword evidence="7" id="KW-1133">Transmembrane helix</keyword>
<dbReference type="InterPro" id="IPR013783">
    <property type="entry name" value="Ig-like_fold"/>
</dbReference>
<keyword evidence="4" id="KW-0732">Signal</keyword>
<comment type="subcellular location">
    <subcellularLocation>
        <location evidence="1">Secreted</location>
        <location evidence="1">Cell wall</location>
        <topology evidence="1">Peptidoglycan-anchor</topology>
    </subcellularLocation>
</comment>
<keyword evidence="7" id="KW-0812">Transmembrane</keyword>
<protein>
    <submittedName>
        <fullName evidence="9">YSIRK-type signal peptide-containing protein</fullName>
    </submittedName>
</protein>
<dbReference type="InterPro" id="IPR015919">
    <property type="entry name" value="Cadherin-like_sf"/>
</dbReference>
<evidence type="ECO:0000256" key="2">
    <source>
        <dbReference type="ARBA" id="ARBA00022512"/>
    </source>
</evidence>
<keyword evidence="10" id="KW-1185">Reference proteome</keyword>
<dbReference type="SUPFAM" id="SSF49313">
    <property type="entry name" value="Cadherin-like"/>
    <property type="match status" value="37"/>
</dbReference>
<dbReference type="InterPro" id="IPR019931">
    <property type="entry name" value="LPXTG_anchor"/>
</dbReference>
<keyword evidence="7" id="KW-0472">Membrane</keyword>
<evidence type="ECO:0000313" key="9">
    <source>
        <dbReference type="EMBL" id="QEX37735.1"/>
    </source>
</evidence>
<dbReference type="Pfam" id="PF17936">
    <property type="entry name" value="Big_6"/>
    <property type="match status" value="1"/>
</dbReference>
<proteinExistence type="predicted"/>
<feature type="compositionally biased region" description="Low complexity" evidence="6">
    <location>
        <begin position="218"/>
        <end position="229"/>
    </location>
</feature>
<evidence type="ECO:0000256" key="6">
    <source>
        <dbReference type="SAM" id="MobiDB-lite"/>
    </source>
</evidence>
<evidence type="ECO:0000256" key="4">
    <source>
        <dbReference type="ARBA" id="ARBA00022729"/>
    </source>
</evidence>
<dbReference type="Proteomes" id="UP000325462">
    <property type="component" value="Chromosome"/>
</dbReference>
<dbReference type="NCBIfam" id="TIGR01167">
    <property type="entry name" value="LPXTG_anchor"/>
    <property type="match status" value="1"/>
</dbReference>
<keyword evidence="3" id="KW-0964">Secreted</keyword>
<feature type="region of interest" description="Disordered" evidence="6">
    <location>
        <begin position="150"/>
        <end position="169"/>
    </location>
</feature>
<dbReference type="EMBL" id="CP041722">
    <property type="protein sequence ID" value="QEX37735.1"/>
    <property type="molecule type" value="Genomic_DNA"/>
</dbReference>
<dbReference type="Pfam" id="PF04650">
    <property type="entry name" value="YSIRK_signal"/>
    <property type="match status" value="1"/>
</dbReference>
<dbReference type="RefSeq" id="WP_150891401.1">
    <property type="nucleotide sequence ID" value="NZ_CP041722.1"/>
</dbReference>
<evidence type="ECO:0000313" key="10">
    <source>
        <dbReference type="Proteomes" id="UP000325462"/>
    </source>
</evidence>
<feature type="domain" description="Gram-positive cocci surface proteins LPxTG" evidence="8">
    <location>
        <begin position="4118"/>
        <end position="4155"/>
    </location>
</feature>
<evidence type="ECO:0000256" key="3">
    <source>
        <dbReference type="ARBA" id="ARBA00022525"/>
    </source>
</evidence>
<dbReference type="Pfam" id="PF05345">
    <property type="entry name" value="He_PIG"/>
    <property type="match status" value="37"/>
</dbReference>
<keyword evidence="5" id="KW-0572">Peptidoglycan-anchor</keyword>
<feature type="compositionally biased region" description="Polar residues" evidence="6">
    <location>
        <begin position="230"/>
        <end position="247"/>
    </location>
</feature>
<feature type="region of interest" description="Disordered" evidence="6">
    <location>
        <begin position="54"/>
        <end position="128"/>
    </location>
</feature>
<evidence type="ECO:0000256" key="5">
    <source>
        <dbReference type="ARBA" id="ARBA00023088"/>
    </source>
</evidence>
<dbReference type="PANTHER" id="PTHR24273">
    <property type="entry name" value="FI04643P-RELATED"/>
    <property type="match status" value="1"/>
</dbReference>
<feature type="transmembrane region" description="Helical" evidence="7">
    <location>
        <begin position="4128"/>
        <end position="4146"/>
    </location>
</feature>
<reference evidence="9 10" key="1">
    <citation type="submission" date="2019-07" db="EMBL/GenBank/DDBJ databases">
        <title>Comparative genome analysis of staphylococcus lugdunensis shows clonal complex-dependent diversity of the putative virulence factor, ess/type vii locus.</title>
        <authorList>
            <person name="Lebeurre J."/>
            <person name="Dahyot S."/>
            <person name="Diene S."/>
            <person name="Paulay A."/>
            <person name="Aubourg M."/>
            <person name="Argemi X."/>
            <person name="Giard J.-C."/>
            <person name="Tournier I."/>
            <person name="Francois P."/>
            <person name="Pestel-Caron M."/>
        </authorList>
    </citation>
    <scope>NUCLEOTIDE SEQUENCE [LARGE SCALE GENOMIC DNA]</scope>
    <source>
        <strain evidence="9 10">SL13</strain>
    </source>
</reference>
<evidence type="ECO:0000259" key="8">
    <source>
        <dbReference type="PROSITE" id="PS50847"/>
    </source>
</evidence>
<keyword evidence="2" id="KW-0134">Cell wall</keyword>
<dbReference type="Pfam" id="PF00746">
    <property type="entry name" value="Gram_pos_anchor"/>
    <property type="match status" value="1"/>
</dbReference>
<dbReference type="PROSITE" id="PS50847">
    <property type="entry name" value="GRAM_POS_ANCHORING"/>
    <property type="match status" value="1"/>
</dbReference>
<evidence type="ECO:0000256" key="1">
    <source>
        <dbReference type="ARBA" id="ARBA00004168"/>
    </source>
</evidence>
<gene>
    <name evidence="9" type="ORF">FO454_01915</name>
</gene>
<sequence length="4155" mass="439731">MKKGVSVINPEEKRQQLHSIRKFKVGTASILIGVTLIFGVPKVAYAEEMQAIQSNKQANDSSEETKSNNKQQNNLHGQTTEEQQNISTITETSVDNSKALNTADSSTSEQQDNDITTDATTKSIQSNENVIHQNTTNDAKNEKSNANIIKSKNETTTNENINPQNSVKENLTAKFKNTTETTNQQAAQIQSTTQKSTSAQTTLKQSRKLVQEKSQQDTTVTSKNNSNNSDQNTTLSGVTPFTNSNGDKTNEEKVVTTQPITVKQRRALMVKSNYAADTSISDPKVIDYPTPKNSKYSYMLHELGYNATTVSDESSLRFAGITQNKNSNGSTITLNLTKWNSATTNLNNGKINLSFSQSKFFSQIESISFDGTNMITDNNGQNWYTPASNANLGLIGSVTNSPIIITLKNNQSLTSLGYSNTNPVYFTHTWTLNDGSIAPESIQNALITPTLNPKVPQSTQSSGFTTGRLINKIDISRTDNTIKSIHSFKPDENFLQTDYNWVLYVKEQIPKELMPYIDRGSINIYVSDIFGNPISSDRNVQGFVDDNGFIDSSKINEISIKDNNTTSHLNSARGSLDHNVFYGTLGQSRNYTISYKLKDGVTIEQLQRELSDRLTFSSWLETDYLDSRDNGSANNRLMGSYASSYVDLIDRVPPEKPVANNITTDDKAIIGTAEANTKINLAFSDGHILTGTVDSNGNFSVSIPSGFNLTGKETISITAIDKGLNVSQPTTITVTDTTPPSLEDINSQVVLINTAINNVKINATDNSGDPIKITISQLPNGVSYNSDTQEISGKPTQVGVYPITVTATDASGNVSTTSFAITARDITAPDVKPIENQTIEINTAISNILINATDDSGLPVNNTVSGLPDGVTFDSTTNTISGIPTTLGTYPIEVMSKDNENNVTKTKFTIFVQDTTSPVVNAIQSQTVEINTPINSIKIDAKDNSLGSVVNTVSGLPDGITFDSETNTISGTPTQTGTSKIVIISTDASGNQTVTNTTIVVRDTIKPVVNPISNQKKEVNTPIDDIKIVASDNSNQDVTIVVTGLPRGVIFDTTTNTISGVATKVGIYPIVVTSTDNQGNKVDTTFTIKIVDTTAPTVKEISDQTKEVNTAIDEIVIDATDNSGQAVTNKVRGLPEGVTFNPTTNTISGVATKVGTYPIVVISTDAEGNNVETKFSIKVVDTTAPTVKEISDQTKEVNTEIDNIKIDAKDNSGQPVTNTVSGLPSGVTFDPTTNTISGIATKVGTYPIVVTSKDTDGNSVEIKFTIKVVDTTVPTVKGISDQTKEVNTEIDNIKIDAKDNSGQPVTNTVSGLPSGVTFDPTTNTISGVATKVGTYPIVVISTDAEGNSVETKFNIKVVDTTAPTVKGISDQTKEVNTAIDDIEIRATDNSGQVVTNKVSGLPKGVTFDPRTSTISGVATKVGTYPIVVTSTDAEGNSVETKFSIKVVDTTAPTVKEISDQTKEVNTEIDNIKIDAKDNSGQEVTNTVRGLPSGVTFDPRTNTISGVATKVGTYPIIVTSTDAEGNSTDTKFSIKVVDTTAPTVKGISDQTKEVNTAIDDIEIRATDNSGEVVTNRVSGLPEGVTFDSRTNTISGVATKVGTYPIVVISTDAEGNSVETKFIIKVVDTTAPTVKEISDQTKEVNTKIDNIEISATDNSGQPVTNTVSGLPSGVTFDSRTNTISGTATKVGTYPIVVISTDADGNRTDTKFIIKVVDTTAPTVKGISDQTKEVNTAIDDIEISATDNSGQPVTNTVRGLPSGVTFDPTTNTISGTATKVGTYPIVVTSTDTEGNSVETKFSIKVVDTTAPTVKEISDQTKEVNTAIDNIEISATDNSGEVVTNRVSGLPEGVTFDSRTNTISGVATKVGTYPIVVISTDAEGNSVETKFNIKVVDTTAPTVKEISDQTKEVNTEIDNIEISATDNSGQPVTNTVSGLPSGVTFDPTTNTISGIATKVGTYPIVVISTDADGNSTETKFNIKVVDTTAPTVKGISDQTKEVNTEIDNIEISATDNSGEVVTNKVSGLPEGVTFDPRTNTISGVATKVGTYPIVVISTDTEGNSVETKFSIKVVDTTAPTVKEISDQTKEVNTEIDNIKIDAKDNSGQEVTNTVRDLPSGVTFDPSTNTISGIAKKVGTYPIVVTSTDAEGNSIETKFSIKVVDTTAPTVKGISDQTKEVNTEIDNIEISATDNSGEVVTNKVSGLPEGVTFNPTTNTISGVATKVGTYPIVVTSTDAEGNSTETKFSIKVVDTTAPTVKGISDQTKEVNTAIDDIEIRATDNSGEVVTNKVSGLPEGVTFNPTTNTISGVATKVGTYPIVVTSTDAEGNSVETKFSIKVVDTTAPTVKEISDQTKEVNTEIDNIEISATDNSGEVVTNKVSGLPEGVTFNPTTNTISGVATKVGIYPIVVTSTDNQGNKVDTTFTIKIVDTTAPTVKEISDQTKEVNTAIDEIVIDATDNSGQAVTNKVSGLPEGVTFNPTTNTISGIATKVGTYPIVVTSTDAEGNSIETKFSIKVVDTTAPTVKGISDQTKEVNTEIDNIEISATDNSGQAVTNKVSGLPQGVTFDPSTNTISGVATKVGTYPIVVTSTDADGNSVEMKFNIKVVDTTAPTVKEISDQTKEVNTAIDDIEISATDNSGQPVTNTVSGLPEGVTFDPRTSTISGVATKVGTYPIVVTSIDGDGNRTDTKFNIKVVDTTAPTVKGISDQTKEVNTAIDDIEISATDNSGQAVTNKVSGLPQGVTFDPRTSTISGVATKVGTYPIVVISTDADGNSVEMKFNIKVVDTTAPTVKEISDQTKEVNTAIDNIEIRATDNSGQAVTNTVRGLPEGVTFDPRTNTISGVATKVGTYPIVVTSTDADGNSVETKFNIKVVDTTAPTVKEISDQTKEVNTAIDNIEIRATDNSGQAVTNTVRGLPEGVAFDPRTSTISGVATKVGTYPIVVTSTDADGNSVEMKFNIKVVDTTAPTVKEISDQTKEVNTEIDNIKIDAKDNSGQAVTNTVRGLPNGVTFDPRTNTISGVVTKVGTYPIVVTSTDAEGNSIETKFSIKVVDTTAPTVKGISDQTKEVNTSIDEIVIDATDNSGQTVTNTVSGLPSGVTFDSRTNTISGVATKVGTYPIVVTSTDAEGNSTDTKFIIKVVDTTAPTVKEISDQTKEVNTAIDSIKIDAKDNSGQAVTNTVRGLPEGVTFDSSTNTISGVATKVGTYPIVVTSTDADGNRTDIKFIIKVVDTTAPTVKEISDQTKEVNTAIDSIKIDAKDNSGQAVTNKVSGLPNGVTFDSRTNTISGVVTKVGTYPIVVTSTDADGNSIETKFIIKVVDTTAPTVKGISNQTKEVNTEIDEIVIDATDNSGQTMTNTVSGLPEGITFDPSTNTISGVATKVGTYPIVITSTDADGNSVETKFNIKVVDTTAPTVKGISNQTKEVNTAIDDIEISAKDNSGQPVTTKVSGLPNGVTFDSRTNTISGVATKVGTYPIVVTSIDADGNRTETKFIIKVVDTTAPTVKEISDQTKEVNTEIDNIKIDARDNSGQAVTNTVRGLPEGVTFDPRTNTISGVATKVGTYPIVVTSTDVEGNSIETKFSIKVVDTTAPTVKEISDQTKEVNTAIDSIEIRATDNSGQAVTNKVSGLPQGVTFDPSTNTISGVATKVGTYPIVVTSTDADGNRTDTKFSIKVVDTTAPTVKGISDQTKEVNTAIDDIEISVTDNSGQAVTNKVSGLPQGVTFDSRTNTISGVATKVGTYPIVVTSTDAEGNSIETKFSIKVVDTTAPTVKGISDQTKEVNTEIDNIKIDARDNSGQAVTNTVNGLPEGVTFDSRTNTISGVVTKVGTYPIIVTSTDADGNSVETKFIIKVVDTTAPTVKEISNQTKEVNTAIDNIEIRATDNSGQPVTTKVSGLPEGVTFDSRTNIISGVATKVGTYPIVVTSTDADGNSVETKFIINVIDEDKLEIQPIPNQIVKINTHIKDVKIIITGGLGSTIISVSGLPKGLEFKSETLTISGIPKEPGRYDIIVTVIDSNSNQADVHFVIEVINDDNNKKPGKNSHIDDPEKPVIDNSHKNGIAIHGKTNSSKHVIIDLPSELTKTVNINNPGNYTIWVSGAHKMHKESYRIVERDKDNDIYVLPDTGNNSKSSTGIVATVLAMIGGILLLFKRRKNDEEK</sequence>
<dbReference type="PANTHER" id="PTHR24273:SF32">
    <property type="entry name" value="HYALIN"/>
    <property type="match status" value="1"/>
</dbReference>
<feature type="compositionally biased region" description="Low complexity" evidence="6">
    <location>
        <begin position="179"/>
        <end position="204"/>
    </location>
</feature>
<organism evidence="9 10">
    <name type="scientific">Staphylococcus lugdunensis</name>
    <dbReference type="NCBI Taxonomy" id="28035"/>
    <lineage>
        <taxon>Bacteria</taxon>
        <taxon>Bacillati</taxon>
        <taxon>Bacillota</taxon>
        <taxon>Bacilli</taxon>
        <taxon>Bacillales</taxon>
        <taxon>Staphylococcaceae</taxon>
        <taxon>Staphylococcus</taxon>
    </lineage>
</organism>
<dbReference type="InterPro" id="IPR005877">
    <property type="entry name" value="YSIRK_signal_dom"/>
</dbReference>
<name>A0ABX6BRH4_STALU</name>
<feature type="region of interest" description="Disordered" evidence="6">
    <location>
        <begin position="179"/>
        <end position="255"/>
    </location>
</feature>
<feature type="compositionally biased region" description="Polar residues" evidence="6">
    <location>
        <begin position="68"/>
        <end position="128"/>
    </location>
</feature>
<dbReference type="InterPro" id="IPR041498">
    <property type="entry name" value="Big_6"/>
</dbReference>
<dbReference type="Gene3D" id="2.60.40.10">
    <property type="entry name" value="Immunoglobulins"/>
    <property type="match status" value="38"/>
</dbReference>
<accession>A0ABX6BRH4</accession>
<dbReference type="NCBIfam" id="TIGR01168">
    <property type="entry name" value="YSIRK_signal"/>
    <property type="match status" value="1"/>
</dbReference>
<evidence type="ECO:0000256" key="7">
    <source>
        <dbReference type="SAM" id="Phobius"/>
    </source>
</evidence>